<feature type="region of interest" description="Disordered" evidence="1">
    <location>
        <begin position="200"/>
        <end position="236"/>
    </location>
</feature>
<dbReference type="Gene3D" id="1.10.287.110">
    <property type="entry name" value="DnaJ domain"/>
    <property type="match status" value="1"/>
</dbReference>
<evidence type="ECO:0000259" key="2">
    <source>
        <dbReference type="PROSITE" id="PS50076"/>
    </source>
</evidence>
<dbReference type="KEGG" id="sre:PTSG_11089"/>
<dbReference type="RefSeq" id="XP_004988008.1">
    <property type="nucleotide sequence ID" value="XM_004987951.1"/>
</dbReference>
<gene>
    <name evidence="3" type="ORF">PTSG_11089</name>
</gene>
<dbReference type="EMBL" id="GL832993">
    <property type="protein sequence ID" value="EGD80444.1"/>
    <property type="molecule type" value="Genomic_DNA"/>
</dbReference>
<feature type="compositionally biased region" description="Low complexity" evidence="1">
    <location>
        <begin position="200"/>
        <end position="212"/>
    </location>
</feature>
<dbReference type="PRINTS" id="PR00625">
    <property type="entry name" value="JDOMAIN"/>
</dbReference>
<dbReference type="PROSITE" id="PS50076">
    <property type="entry name" value="DNAJ_2"/>
    <property type="match status" value="1"/>
</dbReference>
<keyword evidence="4" id="KW-1185">Reference proteome</keyword>
<dbReference type="InterPro" id="IPR052594">
    <property type="entry name" value="J_domain-containing_protein"/>
</dbReference>
<organism evidence="4">
    <name type="scientific">Salpingoeca rosetta (strain ATCC 50818 / BSB-021)</name>
    <dbReference type="NCBI Taxonomy" id="946362"/>
    <lineage>
        <taxon>Eukaryota</taxon>
        <taxon>Choanoflagellata</taxon>
        <taxon>Craspedida</taxon>
        <taxon>Salpingoecidae</taxon>
        <taxon>Salpingoeca</taxon>
    </lineage>
</organism>
<dbReference type="Pfam" id="PF23302">
    <property type="entry name" value="HTH_DNAJC9"/>
    <property type="match status" value="1"/>
</dbReference>
<dbReference type="SMART" id="SM00271">
    <property type="entry name" value="DnaJ"/>
    <property type="match status" value="1"/>
</dbReference>
<protein>
    <recommendedName>
        <fullName evidence="2">J domain-containing protein</fullName>
    </recommendedName>
</protein>
<dbReference type="InterPro" id="IPR056453">
    <property type="entry name" value="HTH_DNAJC9"/>
</dbReference>
<dbReference type="PANTHER" id="PTHR44144">
    <property type="entry name" value="DNAJ HOMOLOG SUBFAMILY C MEMBER 9"/>
    <property type="match status" value="1"/>
</dbReference>
<evidence type="ECO:0000313" key="4">
    <source>
        <dbReference type="Proteomes" id="UP000007799"/>
    </source>
</evidence>
<dbReference type="OrthoDB" id="110024at2759"/>
<evidence type="ECO:0000256" key="1">
    <source>
        <dbReference type="SAM" id="MobiDB-lite"/>
    </source>
</evidence>
<accession>F2US39</accession>
<dbReference type="GO" id="GO:0031072">
    <property type="term" value="F:heat shock protein binding"/>
    <property type="evidence" value="ECO:0007669"/>
    <property type="project" value="TreeGrafter"/>
</dbReference>
<dbReference type="SUPFAM" id="SSF46565">
    <property type="entry name" value="Chaperone J-domain"/>
    <property type="match status" value="1"/>
</dbReference>
<dbReference type="InParanoid" id="F2US39"/>
<dbReference type="InterPro" id="IPR001623">
    <property type="entry name" value="DnaJ_domain"/>
</dbReference>
<dbReference type="Proteomes" id="UP000007799">
    <property type="component" value="Unassembled WGS sequence"/>
</dbReference>
<dbReference type="OMA" id="FPTWREY"/>
<dbReference type="AlphaFoldDB" id="F2US39"/>
<dbReference type="CDD" id="cd06257">
    <property type="entry name" value="DnaJ"/>
    <property type="match status" value="1"/>
</dbReference>
<proteinExistence type="predicted"/>
<dbReference type="eggNOG" id="KOG0719">
    <property type="taxonomic scope" value="Eukaryota"/>
</dbReference>
<dbReference type="GO" id="GO:0005634">
    <property type="term" value="C:nucleus"/>
    <property type="evidence" value="ECO:0007669"/>
    <property type="project" value="TreeGrafter"/>
</dbReference>
<evidence type="ECO:0000313" key="3">
    <source>
        <dbReference type="EMBL" id="EGD80444.1"/>
    </source>
</evidence>
<reference evidence="3" key="1">
    <citation type="submission" date="2009-08" db="EMBL/GenBank/DDBJ databases">
        <title>Annotation of Salpingoeca rosetta.</title>
        <authorList>
            <consortium name="The Broad Institute Genome Sequencing Platform"/>
            <person name="Russ C."/>
            <person name="Cuomo C."/>
            <person name="Burger G."/>
            <person name="Gray M.W."/>
            <person name="Holland P.W.H."/>
            <person name="King N."/>
            <person name="Lang F.B.F."/>
            <person name="Roger A.J."/>
            <person name="Ruiz-Trillo I."/>
            <person name="Young S.K."/>
            <person name="Zeng Q."/>
            <person name="Gargeya S."/>
            <person name="Alvarado L."/>
            <person name="Berlin A."/>
            <person name="Chapman S.B."/>
            <person name="Chen Z."/>
            <person name="Freedman E."/>
            <person name="Gellesch M."/>
            <person name="Goldberg J."/>
            <person name="Griggs A."/>
            <person name="Gujja S."/>
            <person name="Heilman E."/>
            <person name="Heiman D."/>
            <person name="Howarth C."/>
            <person name="Mehta T."/>
            <person name="Neiman D."/>
            <person name="Pearson M."/>
            <person name="Roberts A."/>
            <person name="Saif S."/>
            <person name="Shea T."/>
            <person name="Shenoy N."/>
            <person name="Sisk P."/>
            <person name="Stolte C."/>
            <person name="Sykes S."/>
            <person name="White J."/>
            <person name="Yandava C."/>
            <person name="Haas B."/>
            <person name="Nusbaum C."/>
            <person name="Birren B."/>
        </authorList>
    </citation>
    <scope>NUCLEOTIDE SEQUENCE [LARGE SCALE GENOMIC DNA]</scope>
    <source>
        <strain evidence="3">ATCC 50818</strain>
    </source>
</reference>
<dbReference type="FunCoup" id="F2US39">
    <property type="interactions" value="1041"/>
</dbReference>
<dbReference type="GO" id="GO:0005737">
    <property type="term" value="C:cytoplasm"/>
    <property type="evidence" value="ECO:0007669"/>
    <property type="project" value="TreeGrafter"/>
</dbReference>
<sequence>MSTTLLGDELERVFGTTDLYKLFCVERDASQEDLKKAFRRQALRYHPDKAGSDPEATTKFQLISRAHKFLCSPSRRKSYDRTGVIDDEDLPSDPDFSWEEYWHELFPALTEEDIANFSSSYKGSEEEDEDLKTAYRQHEGDLKAIFSFVPLSDPLSDLDRFRAKIEAWIAAGEVGDYPAFRDKKKEKLLLQQAKKEAKQAAKAKAAAKASATRGKKTKGKSGTRNSGSDGGEDLALMIMRRQQERKKAFADLEHRYTKGKKLQDMPSEDEFARIQAELEANRSKRAKKRTK</sequence>
<dbReference type="GeneID" id="16068535"/>
<feature type="domain" description="J" evidence="2">
    <location>
        <begin position="18"/>
        <end position="83"/>
    </location>
</feature>
<dbReference type="InterPro" id="IPR036869">
    <property type="entry name" value="J_dom_sf"/>
</dbReference>
<dbReference type="Pfam" id="PF00226">
    <property type="entry name" value="DnaJ"/>
    <property type="match status" value="1"/>
</dbReference>
<dbReference type="PANTHER" id="PTHR44144:SF1">
    <property type="entry name" value="DNAJ HOMOLOG SUBFAMILY C MEMBER 9"/>
    <property type="match status" value="1"/>
</dbReference>
<name>F2US39_SALR5</name>